<dbReference type="PROSITE" id="PS50801">
    <property type="entry name" value="STAS"/>
    <property type="match status" value="1"/>
</dbReference>
<dbReference type="Proteomes" id="UP001589608">
    <property type="component" value="Unassembled WGS sequence"/>
</dbReference>
<evidence type="ECO:0000259" key="3">
    <source>
        <dbReference type="PROSITE" id="PS50801"/>
    </source>
</evidence>
<dbReference type="InterPro" id="IPR002645">
    <property type="entry name" value="STAS_dom"/>
</dbReference>
<dbReference type="Pfam" id="PF01740">
    <property type="entry name" value="STAS"/>
    <property type="match status" value="1"/>
</dbReference>
<dbReference type="EMBL" id="JBHMCA010000065">
    <property type="protein sequence ID" value="MFB9449280.1"/>
    <property type="molecule type" value="Genomic_DNA"/>
</dbReference>
<sequence>MLITVRQDAGRTVIAVAGEIDIATAPQLQDAAYQALLDGASSLVIDLTDTGFIDSSGLRVMVNVLKRVAAVPARSLHVVRPAPPVMKVFELTRLDSTFSMIDSVSALPPVQAEDRERRA</sequence>
<dbReference type="Gene3D" id="3.30.750.24">
    <property type="entry name" value="STAS domain"/>
    <property type="match status" value="1"/>
</dbReference>
<proteinExistence type="inferred from homology"/>
<reference evidence="4 5" key="1">
    <citation type="submission" date="2024-09" db="EMBL/GenBank/DDBJ databases">
        <authorList>
            <person name="Sun Q."/>
            <person name="Mori K."/>
        </authorList>
    </citation>
    <scope>NUCLEOTIDE SEQUENCE [LARGE SCALE GENOMIC DNA]</scope>
    <source>
        <strain evidence="4 5">JCM 3307</strain>
    </source>
</reference>
<feature type="domain" description="STAS" evidence="3">
    <location>
        <begin position="1"/>
        <end position="119"/>
    </location>
</feature>
<keyword evidence="5" id="KW-1185">Reference proteome</keyword>
<dbReference type="PANTHER" id="PTHR33495:SF2">
    <property type="entry name" value="ANTI-SIGMA FACTOR ANTAGONIST TM_1081-RELATED"/>
    <property type="match status" value="1"/>
</dbReference>
<gene>
    <name evidence="4" type="ORF">ACFFTR_39910</name>
</gene>
<evidence type="ECO:0000313" key="4">
    <source>
        <dbReference type="EMBL" id="MFB9449280.1"/>
    </source>
</evidence>
<dbReference type="NCBIfam" id="TIGR00377">
    <property type="entry name" value="ant_ant_sig"/>
    <property type="match status" value="1"/>
</dbReference>
<accession>A0ABV5MK90</accession>
<evidence type="ECO:0000256" key="2">
    <source>
        <dbReference type="RuleBase" id="RU003749"/>
    </source>
</evidence>
<dbReference type="InterPro" id="IPR036513">
    <property type="entry name" value="STAS_dom_sf"/>
</dbReference>
<protein>
    <recommendedName>
        <fullName evidence="2">Anti-sigma factor antagonist</fullName>
    </recommendedName>
</protein>
<comment type="caution">
    <text evidence="4">The sequence shown here is derived from an EMBL/GenBank/DDBJ whole genome shotgun (WGS) entry which is preliminary data.</text>
</comment>
<organism evidence="4 5">
    <name type="scientific">Dactylosporangium vinaceum</name>
    <dbReference type="NCBI Taxonomy" id="53362"/>
    <lineage>
        <taxon>Bacteria</taxon>
        <taxon>Bacillati</taxon>
        <taxon>Actinomycetota</taxon>
        <taxon>Actinomycetes</taxon>
        <taxon>Micromonosporales</taxon>
        <taxon>Micromonosporaceae</taxon>
        <taxon>Dactylosporangium</taxon>
    </lineage>
</organism>
<dbReference type="RefSeq" id="WP_223103459.1">
    <property type="nucleotide sequence ID" value="NZ_JBHMCA010000065.1"/>
</dbReference>
<name>A0ABV5MK90_9ACTN</name>
<evidence type="ECO:0000256" key="1">
    <source>
        <dbReference type="ARBA" id="ARBA00009013"/>
    </source>
</evidence>
<dbReference type="InterPro" id="IPR003658">
    <property type="entry name" value="Anti-sigma_ant"/>
</dbReference>
<comment type="similarity">
    <text evidence="1 2">Belongs to the anti-sigma-factor antagonist family.</text>
</comment>
<evidence type="ECO:0000313" key="5">
    <source>
        <dbReference type="Proteomes" id="UP001589608"/>
    </source>
</evidence>
<dbReference type="CDD" id="cd07043">
    <property type="entry name" value="STAS_anti-anti-sigma_factors"/>
    <property type="match status" value="1"/>
</dbReference>
<dbReference type="SUPFAM" id="SSF52091">
    <property type="entry name" value="SpoIIaa-like"/>
    <property type="match status" value="1"/>
</dbReference>
<dbReference type="PANTHER" id="PTHR33495">
    <property type="entry name" value="ANTI-SIGMA FACTOR ANTAGONIST TM_1081-RELATED-RELATED"/>
    <property type="match status" value="1"/>
</dbReference>